<accession>A0ABQ2FNE3</accession>
<reference evidence="2" key="1">
    <citation type="journal article" date="2019" name="Int. J. Syst. Evol. Microbiol.">
        <title>The Global Catalogue of Microorganisms (GCM) 10K type strain sequencing project: providing services to taxonomists for standard genome sequencing and annotation.</title>
        <authorList>
            <consortium name="The Broad Institute Genomics Platform"/>
            <consortium name="The Broad Institute Genome Sequencing Center for Infectious Disease"/>
            <person name="Wu L."/>
            <person name="Ma J."/>
        </authorList>
    </citation>
    <scope>NUCLEOTIDE SEQUENCE [LARGE SCALE GENOMIC DNA]</scope>
    <source>
        <strain evidence="2">JCM 19173</strain>
    </source>
</reference>
<evidence type="ECO:0000313" key="2">
    <source>
        <dbReference type="Proteomes" id="UP000604341"/>
    </source>
</evidence>
<comment type="caution">
    <text evidence="1">The sequence shown here is derived from an EMBL/GenBank/DDBJ whole genome shotgun (WGS) entry which is preliminary data.</text>
</comment>
<evidence type="ECO:0000313" key="1">
    <source>
        <dbReference type="EMBL" id="GGL11169.1"/>
    </source>
</evidence>
<protein>
    <submittedName>
        <fullName evidence="1">Uncharacterized protein</fullName>
    </submittedName>
</protein>
<dbReference type="EMBL" id="BMPE01000012">
    <property type="protein sequence ID" value="GGL11169.1"/>
    <property type="molecule type" value="Genomic_DNA"/>
</dbReference>
<dbReference type="Proteomes" id="UP000604341">
    <property type="component" value="Unassembled WGS sequence"/>
</dbReference>
<organism evidence="1 2">
    <name type="scientific">Deinococcus radiotolerans</name>
    <dbReference type="NCBI Taxonomy" id="1309407"/>
    <lineage>
        <taxon>Bacteria</taxon>
        <taxon>Thermotogati</taxon>
        <taxon>Deinococcota</taxon>
        <taxon>Deinococci</taxon>
        <taxon>Deinococcales</taxon>
        <taxon>Deinococcaceae</taxon>
        <taxon>Deinococcus</taxon>
    </lineage>
</organism>
<proteinExistence type="predicted"/>
<gene>
    <name evidence="1" type="ORF">GCM10010844_32280</name>
</gene>
<name>A0ABQ2FNE3_9DEIO</name>
<keyword evidence="2" id="KW-1185">Reference proteome</keyword>
<sequence>MVSSAITVRDDLEDVEMPRLDAYPNTLETTGIAADAAVTIGKVTPMFERQRPASVSDLPLDWVGGDSDAGTLLARIAPTQRDVARLRRAHELVGALFGSDRRRVWLTTRLPDREETPLEYLAVHGPDGWGELLRGLLGAMQGGSYASEADLDWATERLAGHRLVIRRSQPT</sequence>